<feature type="region of interest" description="Disordered" evidence="1">
    <location>
        <begin position="1"/>
        <end position="34"/>
    </location>
</feature>
<evidence type="ECO:0008006" key="5">
    <source>
        <dbReference type="Google" id="ProtNLM"/>
    </source>
</evidence>
<keyword evidence="4" id="KW-1185">Reference proteome</keyword>
<keyword evidence="2" id="KW-0812">Transmembrane</keyword>
<comment type="caution">
    <text evidence="3">The sequence shown here is derived from an EMBL/GenBank/DDBJ whole genome shotgun (WGS) entry which is preliminary data.</text>
</comment>
<protein>
    <recommendedName>
        <fullName evidence="5">EGF-like domain-containing protein</fullName>
    </recommendedName>
</protein>
<dbReference type="EMBL" id="CAJPWZ010002335">
    <property type="protein sequence ID" value="CAG2235960.1"/>
    <property type="molecule type" value="Genomic_DNA"/>
</dbReference>
<proteinExistence type="predicted"/>
<name>A0A8S3TZP9_MYTED</name>
<organism evidence="3 4">
    <name type="scientific">Mytilus edulis</name>
    <name type="common">Blue mussel</name>
    <dbReference type="NCBI Taxonomy" id="6550"/>
    <lineage>
        <taxon>Eukaryota</taxon>
        <taxon>Metazoa</taxon>
        <taxon>Spiralia</taxon>
        <taxon>Lophotrochozoa</taxon>
        <taxon>Mollusca</taxon>
        <taxon>Bivalvia</taxon>
        <taxon>Autobranchia</taxon>
        <taxon>Pteriomorphia</taxon>
        <taxon>Mytilida</taxon>
        <taxon>Mytiloidea</taxon>
        <taxon>Mytilidae</taxon>
        <taxon>Mytilinae</taxon>
        <taxon>Mytilus</taxon>
    </lineage>
</organism>
<sequence>MADTPVLNQHKKDARDESPPEDEESGLQDTPSNEKDGCGALKSRHIIQWIPYICVCICLVLAVWALAVYPLMCSNYAQPSGSHSSYVRTSDNFKERRHIYYTDANYLKALPDSLDEYCKPRSYDGYGAYVKLWQCPGTQLYIPQRCLCDYNVKIVQKKINCPCQNSSKCKRCTAHNKYTYVRCECIQGTNGTYCTKITKRHCTLCERINGLENCINSNNRECFIQLNKTDTFICNWTETMGDDYPKCGQPISVKEGLSESEAPDSVRQHSDSQQKTSYNLLWAIFVLLLIAVMWWSYEKFRTIINRCCKKRT</sequence>
<keyword evidence="2" id="KW-0472">Membrane</keyword>
<dbReference type="AlphaFoldDB" id="A0A8S3TZP9"/>
<reference evidence="3" key="1">
    <citation type="submission" date="2021-03" db="EMBL/GenBank/DDBJ databases">
        <authorList>
            <person name="Bekaert M."/>
        </authorList>
    </citation>
    <scope>NUCLEOTIDE SEQUENCE</scope>
</reference>
<keyword evidence="2" id="KW-1133">Transmembrane helix</keyword>
<feature type="transmembrane region" description="Helical" evidence="2">
    <location>
        <begin position="49"/>
        <end position="72"/>
    </location>
</feature>
<feature type="transmembrane region" description="Helical" evidence="2">
    <location>
        <begin position="280"/>
        <end position="297"/>
    </location>
</feature>
<evidence type="ECO:0000256" key="1">
    <source>
        <dbReference type="SAM" id="MobiDB-lite"/>
    </source>
</evidence>
<evidence type="ECO:0000313" key="4">
    <source>
        <dbReference type="Proteomes" id="UP000683360"/>
    </source>
</evidence>
<accession>A0A8S3TZP9</accession>
<evidence type="ECO:0000313" key="3">
    <source>
        <dbReference type="EMBL" id="CAG2235960.1"/>
    </source>
</evidence>
<gene>
    <name evidence="3" type="ORF">MEDL_48476</name>
</gene>
<evidence type="ECO:0000256" key="2">
    <source>
        <dbReference type="SAM" id="Phobius"/>
    </source>
</evidence>
<dbReference type="Proteomes" id="UP000683360">
    <property type="component" value="Unassembled WGS sequence"/>
</dbReference>